<reference evidence="3 4" key="2">
    <citation type="submission" date="2014-09" db="EMBL/GenBank/DDBJ databases">
        <authorList>
            <consortium name="NBRP consortium"/>
            <person name="Sawabe T."/>
            <person name="Meirelles P."/>
            <person name="Nakanishi M."/>
            <person name="Sayaka M."/>
            <person name="Hattori M."/>
            <person name="Ohkuma M."/>
        </authorList>
    </citation>
    <scope>NUCLEOTIDE SEQUENCE [LARGE SCALE GENOMIC DNA]</scope>
    <source>
        <strain evidence="3 4">JCM 19240</strain>
    </source>
</reference>
<accession>A0A090T3D3</accession>
<feature type="domain" description="Flagella basal body P-ring formation protein FlgA SAF" evidence="2">
    <location>
        <begin position="114"/>
        <end position="233"/>
    </location>
</feature>
<keyword evidence="4" id="KW-1185">Reference proteome</keyword>
<dbReference type="GO" id="GO:0042597">
    <property type="term" value="C:periplasmic space"/>
    <property type="evidence" value="ECO:0007669"/>
    <property type="project" value="UniProtKB-SubCell"/>
</dbReference>
<sequence>MFAFGMLTCVLTFPSQALEAANEVHAQSALLGISNRLKSTIEKAIKRRYPESATLDIKLRFSKALNHVQPCPIEPIIETKREVTLGSQKWFVRCPSLGWKASAMATSRLSVLAATASKTLKKGYRIQSADILLSEVTLTKDARLFYQIDEVLGSKLKRSVKKGDTLSAQRFYLDYDVEKGLPVSLIYHSKTFSLETQGVALEDGQVGDTIAIKNLQSGRQLRGQVVEKNLVRVF</sequence>
<comment type="subcellular location">
    <subcellularLocation>
        <location evidence="1">Periplasm</location>
    </subcellularLocation>
</comment>
<dbReference type="AlphaFoldDB" id="A0A090T3D3"/>
<dbReference type="Gene3D" id="3.90.1210.10">
    <property type="entry name" value="Antifreeze-like/N-acetylneuraminic acid synthase C-terminal domain"/>
    <property type="match status" value="1"/>
</dbReference>
<keyword evidence="3" id="KW-0966">Cell projection</keyword>
<reference evidence="3 4" key="1">
    <citation type="submission" date="2014-09" db="EMBL/GenBank/DDBJ databases">
        <title>Vibrio maritimus JCM 19240. (C210) whole genome shotgun sequence.</title>
        <authorList>
            <person name="Sawabe T."/>
            <person name="Meirelles P."/>
            <person name="Nakanishi M."/>
            <person name="Sayaka M."/>
            <person name="Hattori M."/>
            <person name="Ohkuma M."/>
        </authorList>
    </citation>
    <scope>NUCLEOTIDE SEQUENCE [LARGE SCALE GENOMIC DNA]</scope>
    <source>
        <strain evidence="3 4">JCM 19240</strain>
    </source>
</reference>
<evidence type="ECO:0000313" key="4">
    <source>
        <dbReference type="Proteomes" id="UP000029224"/>
    </source>
</evidence>
<dbReference type="CDD" id="cd11614">
    <property type="entry name" value="SAF_CpaB_FlgA_like"/>
    <property type="match status" value="1"/>
</dbReference>
<keyword evidence="3" id="KW-0282">Flagellum</keyword>
<dbReference type="PANTHER" id="PTHR36307:SF1">
    <property type="entry name" value="FLAGELLA BASAL BODY P-RING FORMATION PROTEIN FLGA"/>
    <property type="match status" value="1"/>
</dbReference>
<proteinExistence type="inferred from homology"/>
<dbReference type="Proteomes" id="UP000029224">
    <property type="component" value="Unassembled WGS sequence"/>
</dbReference>
<comment type="similarity">
    <text evidence="1">Belongs to the FlgA family.</text>
</comment>
<evidence type="ECO:0000256" key="1">
    <source>
        <dbReference type="RuleBase" id="RU362063"/>
    </source>
</evidence>
<protein>
    <recommendedName>
        <fullName evidence="1">Flagella basal body P-ring formation protein FlgA</fullName>
    </recommendedName>
</protein>
<dbReference type="InterPro" id="IPR017585">
    <property type="entry name" value="SAF_FlgA"/>
</dbReference>
<dbReference type="EMBL" id="BBMT01000005">
    <property type="protein sequence ID" value="GAL34475.1"/>
    <property type="molecule type" value="Genomic_DNA"/>
</dbReference>
<comment type="function">
    <text evidence="1">Involved in the assembly process of the P-ring formation. It may associate with FlgF on the rod constituting a structure essential for the P-ring assembly or may act as a modulator protein for the P-ring assembly.</text>
</comment>
<dbReference type="PANTHER" id="PTHR36307">
    <property type="entry name" value="FLAGELLA BASAL BODY P-RING FORMATION PROTEIN FLGA"/>
    <property type="match status" value="1"/>
</dbReference>
<dbReference type="Gene3D" id="2.30.30.760">
    <property type="match status" value="1"/>
</dbReference>
<keyword evidence="1" id="KW-0574">Periplasm</keyword>
<keyword evidence="1" id="KW-1005">Bacterial flagellum biogenesis</keyword>
<keyword evidence="3" id="KW-0969">Cilium</keyword>
<dbReference type="GO" id="GO:0044780">
    <property type="term" value="P:bacterial-type flagellum assembly"/>
    <property type="evidence" value="ECO:0007669"/>
    <property type="project" value="InterPro"/>
</dbReference>
<dbReference type="Pfam" id="PF13144">
    <property type="entry name" value="ChapFlgA"/>
    <property type="match status" value="1"/>
</dbReference>
<name>A0A090T3D3_9VIBR</name>
<gene>
    <name evidence="3" type="ORF">JCM19240_4025</name>
</gene>
<organism evidence="3 4">
    <name type="scientific">Vibrio maritimus</name>
    <dbReference type="NCBI Taxonomy" id="990268"/>
    <lineage>
        <taxon>Bacteria</taxon>
        <taxon>Pseudomonadati</taxon>
        <taxon>Pseudomonadota</taxon>
        <taxon>Gammaproteobacteria</taxon>
        <taxon>Vibrionales</taxon>
        <taxon>Vibrionaceae</taxon>
        <taxon>Vibrio</taxon>
    </lineage>
</organism>
<evidence type="ECO:0000259" key="2">
    <source>
        <dbReference type="Pfam" id="PF13144"/>
    </source>
</evidence>
<evidence type="ECO:0000313" key="3">
    <source>
        <dbReference type="EMBL" id="GAL34475.1"/>
    </source>
</evidence>
<dbReference type="InterPro" id="IPR039246">
    <property type="entry name" value="Flagellar_FlgA"/>
</dbReference>
<comment type="caution">
    <text evidence="3">The sequence shown here is derived from an EMBL/GenBank/DDBJ whole genome shotgun (WGS) entry which is preliminary data.</text>
</comment>
<dbReference type="NCBIfam" id="TIGR03170">
    <property type="entry name" value="flgA_cterm"/>
    <property type="match status" value="1"/>
</dbReference>